<dbReference type="GO" id="GO:1901607">
    <property type="term" value="P:alpha-amino acid biosynthetic process"/>
    <property type="evidence" value="ECO:0007669"/>
    <property type="project" value="UniProtKB-ARBA"/>
</dbReference>
<dbReference type="PANTHER" id="PTHR42811">
    <property type="entry name" value="SERINE ACETYLTRANSFERASE"/>
    <property type="match status" value="1"/>
</dbReference>
<dbReference type="InParanoid" id="D7FY76"/>
<dbReference type="InterPro" id="IPR011004">
    <property type="entry name" value="Trimer_LpxA-like_sf"/>
</dbReference>
<sequence length="322" mass="34254">MDMFLLKAAAIVLAPLLLNLGSCYRAVLNDARIISLDPALQSKLEVLYAYPGFWALFWYRLSHALLMRNIPGLSSVVPRLAMSIVRYATSIDIHPAAKISEEGVLIDHGAALVVGATAIIGARVTLYHGVTLGNSGKKVSPGGKRHPTIGDRVVLGAGAKILGDITIEDDVLVGANSVVTKSVPKHHTAVGVPARILCRGTCTGKDVTGAAICELHRRLNKVEKGGDAVVVPQRREEADVAGGQQDTIHQQQQQQQQGREASSLASPVSDVTVVPSPSSENNHQQQQKKFDAPVPTSLPPTSESGIGQILYSQNILKEIAVN</sequence>
<dbReference type="AlphaFoldDB" id="D7FY76"/>
<protein>
    <recommendedName>
        <fullName evidence="2">serine O-acetyltransferase</fullName>
        <ecNumber evidence="2">2.3.1.30</ecNumber>
    </recommendedName>
</protein>
<feature type="compositionally biased region" description="Low complexity" evidence="7">
    <location>
        <begin position="266"/>
        <end position="279"/>
    </location>
</feature>
<dbReference type="InterPro" id="IPR045304">
    <property type="entry name" value="LbH_SAT"/>
</dbReference>
<dbReference type="Pfam" id="PF00132">
    <property type="entry name" value="Hexapep"/>
    <property type="match status" value="1"/>
</dbReference>
<dbReference type="STRING" id="2880.D7FY76"/>
<dbReference type="SUPFAM" id="SSF51161">
    <property type="entry name" value="Trimeric LpxA-like enzymes"/>
    <property type="match status" value="1"/>
</dbReference>
<gene>
    <name evidence="8" type="primary">SATase</name>
    <name evidence="8" type="ORF">Esi_0034_0074</name>
</gene>
<keyword evidence="5 8" id="KW-0012">Acyltransferase</keyword>
<dbReference type="EC" id="2.3.1.30" evidence="2"/>
<dbReference type="InterPro" id="IPR018357">
    <property type="entry name" value="Hexapep_transf_CS"/>
</dbReference>
<evidence type="ECO:0000313" key="9">
    <source>
        <dbReference type="Proteomes" id="UP000002630"/>
    </source>
</evidence>
<keyword evidence="9" id="KW-1185">Reference proteome</keyword>
<evidence type="ECO:0000256" key="2">
    <source>
        <dbReference type="ARBA" id="ARBA00013266"/>
    </source>
</evidence>
<dbReference type="PROSITE" id="PS00101">
    <property type="entry name" value="HEXAPEP_TRANSFERASES"/>
    <property type="match status" value="1"/>
</dbReference>
<dbReference type="OrthoDB" id="25818at2759"/>
<accession>D7FY76</accession>
<evidence type="ECO:0000256" key="7">
    <source>
        <dbReference type="SAM" id="MobiDB-lite"/>
    </source>
</evidence>
<dbReference type="Proteomes" id="UP000002630">
    <property type="component" value="Linkage Group LG25"/>
</dbReference>
<dbReference type="NCBIfam" id="NF041874">
    <property type="entry name" value="EPS_EpsC"/>
    <property type="match status" value="1"/>
</dbReference>
<dbReference type="FunFam" id="2.160.10.10:FF:000007">
    <property type="entry name" value="Serine acetyltransferase"/>
    <property type="match status" value="1"/>
</dbReference>
<evidence type="ECO:0000256" key="3">
    <source>
        <dbReference type="ARBA" id="ARBA00022605"/>
    </source>
</evidence>
<dbReference type="CDD" id="cd03354">
    <property type="entry name" value="LbH_SAT"/>
    <property type="match status" value="1"/>
</dbReference>
<dbReference type="Gene3D" id="1.10.3130.10">
    <property type="entry name" value="serine acetyltransferase, domain 1"/>
    <property type="match status" value="1"/>
</dbReference>
<evidence type="ECO:0000256" key="4">
    <source>
        <dbReference type="ARBA" id="ARBA00022679"/>
    </source>
</evidence>
<feature type="region of interest" description="Disordered" evidence="7">
    <location>
        <begin position="230"/>
        <end position="305"/>
    </location>
</feature>
<evidence type="ECO:0000256" key="5">
    <source>
        <dbReference type="ARBA" id="ARBA00023315"/>
    </source>
</evidence>
<dbReference type="GO" id="GO:0170039">
    <property type="term" value="P:proteinogenic amino acid metabolic process"/>
    <property type="evidence" value="ECO:0007669"/>
    <property type="project" value="UniProtKB-ARBA"/>
</dbReference>
<dbReference type="EMBL" id="FN648531">
    <property type="protein sequence ID" value="CBJ26515.1"/>
    <property type="molecule type" value="Genomic_DNA"/>
</dbReference>
<keyword evidence="4 8" id="KW-0808">Transferase</keyword>
<dbReference type="InterPro" id="IPR001451">
    <property type="entry name" value="Hexapep"/>
</dbReference>
<comment type="catalytic activity">
    <reaction evidence="6">
        <text>L-serine + acetyl-CoA = O-acetyl-L-serine + CoA</text>
        <dbReference type="Rhea" id="RHEA:24560"/>
        <dbReference type="ChEBI" id="CHEBI:33384"/>
        <dbReference type="ChEBI" id="CHEBI:57287"/>
        <dbReference type="ChEBI" id="CHEBI:57288"/>
        <dbReference type="ChEBI" id="CHEBI:58340"/>
        <dbReference type="EC" id="2.3.1.30"/>
    </reaction>
</comment>
<dbReference type="InterPro" id="IPR042122">
    <property type="entry name" value="Ser_AcTrfase_N_sf"/>
</dbReference>
<dbReference type="InterPro" id="IPR053376">
    <property type="entry name" value="Serine_acetyltransferase"/>
</dbReference>
<organism evidence="8 9">
    <name type="scientific">Ectocarpus siliculosus</name>
    <name type="common">Brown alga</name>
    <name type="synonym">Conferva siliculosa</name>
    <dbReference type="NCBI Taxonomy" id="2880"/>
    <lineage>
        <taxon>Eukaryota</taxon>
        <taxon>Sar</taxon>
        <taxon>Stramenopiles</taxon>
        <taxon>Ochrophyta</taxon>
        <taxon>PX clade</taxon>
        <taxon>Phaeophyceae</taxon>
        <taxon>Ectocarpales</taxon>
        <taxon>Ectocarpaceae</taxon>
        <taxon>Ectocarpus</taxon>
    </lineage>
</organism>
<dbReference type="EMBL" id="FN649750">
    <property type="protein sequence ID" value="CBJ26515.1"/>
    <property type="molecule type" value="Genomic_DNA"/>
</dbReference>
<name>D7FY76_ECTSI</name>
<dbReference type="GO" id="GO:0009001">
    <property type="term" value="F:serine O-acetyltransferase activity"/>
    <property type="evidence" value="ECO:0007669"/>
    <property type="project" value="UniProtKB-EC"/>
</dbReference>
<evidence type="ECO:0000256" key="1">
    <source>
        <dbReference type="ARBA" id="ARBA00007274"/>
    </source>
</evidence>
<dbReference type="GO" id="GO:0006790">
    <property type="term" value="P:sulfur compound metabolic process"/>
    <property type="evidence" value="ECO:0007669"/>
    <property type="project" value="UniProtKB-ARBA"/>
</dbReference>
<dbReference type="Gene3D" id="2.160.10.10">
    <property type="entry name" value="Hexapeptide repeat proteins"/>
    <property type="match status" value="1"/>
</dbReference>
<evidence type="ECO:0000313" key="8">
    <source>
        <dbReference type="EMBL" id="CBJ26515.1"/>
    </source>
</evidence>
<keyword evidence="3" id="KW-0028">Amino-acid biosynthesis</keyword>
<proteinExistence type="inferred from homology"/>
<dbReference type="GO" id="GO:0170033">
    <property type="term" value="P:L-amino acid metabolic process"/>
    <property type="evidence" value="ECO:0007669"/>
    <property type="project" value="UniProtKB-ARBA"/>
</dbReference>
<comment type="similarity">
    <text evidence="1">Belongs to the transferase hexapeptide repeat family.</text>
</comment>
<reference evidence="8 9" key="1">
    <citation type="journal article" date="2010" name="Nature">
        <title>The Ectocarpus genome and the independent evolution of multicellularity in brown algae.</title>
        <authorList>
            <person name="Cock J.M."/>
            <person name="Sterck L."/>
            <person name="Rouze P."/>
            <person name="Scornet D."/>
            <person name="Allen A.E."/>
            <person name="Amoutzias G."/>
            <person name="Anthouard V."/>
            <person name="Artiguenave F."/>
            <person name="Aury J.M."/>
            <person name="Badger J.H."/>
            <person name="Beszteri B."/>
            <person name="Billiau K."/>
            <person name="Bonnet E."/>
            <person name="Bothwell J.H."/>
            <person name="Bowler C."/>
            <person name="Boyen C."/>
            <person name="Brownlee C."/>
            <person name="Carrano C.J."/>
            <person name="Charrier B."/>
            <person name="Cho G.Y."/>
            <person name="Coelho S.M."/>
            <person name="Collen J."/>
            <person name="Corre E."/>
            <person name="Da Silva C."/>
            <person name="Delage L."/>
            <person name="Delaroque N."/>
            <person name="Dittami S.M."/>
            <person name="Doulbeau S."/>
            <person name="Elias M."/>
            <person name="Farnham G."/>
            <person name="Gachon C.M."/>
            <person name="Gschloessl B."/>
            <person name="Heesch S."/>
            <person name="Jabbari K."/>
            <person name="Jubin C."/>
            <person name="Kawai H."/>
            <person name="Kimura K."/>
            <person name="Kloareg B."/>
            <person name="Kupper F.C."/>
            <person name="Lang D."/>
            <person name="Le Bail A."/>
            <person name="Leblanc C."/>
            <person name="Lerouge P."/>
            <person name="Lohr M."/>
            <person name="Lopez P.J."/>
            <person name="Martens C."/>
            <person name="Maumus F."/>
            <person name="Michel G."/>
            <person name="Miranda-Saavedra D."/>
            <person name="Morales J."/>
            <person name="Moreau H."/>
            <person name="Motomura T."/>
            <person name="Nagasato C."/>
            <person name="Napoli C.A."/>
            <person name="Nelson D.R."/>
            <person name="Nyvall-Collen P."/>
            <person name="Peters A.F."/>
            <person name="Pommier C."/>
            <person name="Potin P."/>
            <person name="Poulain J."/>
            <person name="Quesneville H."/>
            <person name="Read B."/>
            <person name="Rensing S.A."/>
            <person name="Ritter A."/>
            <person name="Rousvoal S."/>
            <person name="Samanta M."/>
            <person name="Samson G."/>
            <person name="Schroeder D.C."/>
            <person name="Segurens B."/>
            <person name="Strittmatter M."/>
            <person name="Tonon T."/>
            <person name="Tregear J.W."/>
            <person name="Valentin K."/>
            <person name="von Dassow P."/>
            <person name="Yamagishi T."/>
            <person name="Van de Peer Y."/>
            <person name="Wincker P."/>
        </authorList>
    </citation>
    <scope>NUCLEOTIDE SEQUENCE [LARGE SCALE GENOMIC DNA]</scope>
    <source>
        <strain evidence="9">Ec32 / CCAP1310/4</strain>
    </source>
</reference>
<evidence type="ECO:0000256" key="6">
    <source>
        <dbReference type="ARBA" id="ARBA00049486"/>
    </source>
</evidence>